<dbReference type="PANTHER" id="PTHR38248:SF2">
    <property type="entry name" value="FUNK1 11"/>
    <property type="match status" value="1"/>
</dbReference>
<dbReference type="Gene3D" id="1.10.510.10">
    <property type="entry name" value="Transferase(Phosphotransferase) domain 1"/>
    <property type="match status" value="1"/>
</dbReference>
<dbReference type="Proteomes" id="UP000565441">
    <property type="component" value="Unassembled WGS sequence"/>
</dbReference>
<evidence type="ECO:0000259" key="2">
    <source>
        <dbReference type="PROSITE" id="PS50011"/>
    </source>
</evidence>
<name>A0A8H5H4R0_9AGAR</name>
<accession>A0A8H5H4R0</accession>
<dbReference type="InterPro" id="IPR040976">
    <property type="entry name" value="Pkinase_fungal"/>
</dbReference>
<sequence>MPVDTPIKHFCDLLELIRCFRGCVEDHRHAHNDLIIHRDVSIGNLLIYSHIHDSQETFGRLRDFDHAKKALGSKPLPTREVPEFETLPLPPATKQYEAIVEAFRYAKEGAFRYITDVKRHRFGPKKESATTANLGWDHPEETRWPDFSDCKAREGERSGTLPFMSVEVLQRATLRLDDEDDEDEDMINADDLTSTFSHNSVHDMESFLWVLIYLCLTRSGPGIGMLREEQNPSHENYASRGELAKAILKYFDAKELHFADSKRLLFSNPKRVFETTIIRLFHPYFEPLKPLVRQWWATLKLAYKHHGNEYYHIHAHILRLLEATLSDLQKHTDLGQEAATTRELERRESRSERLHAMAKLAPAKNTITPPISPVPSQTRPE</sequence>
<dbReference type="SUPFAM" id="SSF56112">
    <property type="entry name" value="Protein kinase-like (PK-like)"/>
    <property type="match status" value="1"/>
</dbReference>
<evidence type="ECO:0000313" key="4">
    <source>
        <dbReference type="Proteomes" id="UP000565441"/>
    </source>
</evidence>
<dbReference type="PROSITE" id="PS00109">
    <property type="entry name" value="PROTEIN_KINASE_TYR"/>
    <property type="match status" value="1"/>
</dbReference>
<feature type="compositionally biased region" description="Basic and acidic residues" evidence="1">
    <location>
        <begin position="334"/>
        <end position="355"/>
    </location>
</feature>
<dbReference type="Pfam" id="PF17667">
    <property type="entry name" value="Pkinase_fungal"/>
    <property type="match status" value="2"/>
</dbReference>
<evidence type="ECO:0000256" key="1">
    <source>
        <dbReference type="SAM" id="MobiDB-lite"/>
    </source>
</evidence>
<dbReference type="OrthoDB" id="312874at2759"/>
<evidence type="ECO:0000313" key="3">
    <source>
        <dbReference type="EMBL" id="KAF5376682.1"/>
    </source>
</evidence>
<feature type="compositionally biased region" description="Polar residues" evidence="1">
    <location>
        <begin position="365"/>
        <end position="381"/>
    </location>
</feature>
<keyword evidence="4" id="KW-1185">Reference proteome</keyword>
<dbReference type="InterPro" id="IPR011009">
    <property type="entry name" value="Kinase-like_dom_sf"/>
</dbReference>
<proteinExistence type="predicted"/>
<organism evidence="3 4">
    <name type="scientific">Tricholomella constricta</name>
    <dbReference type="NCBI Taxonomy" id="117010"/>
    <lineage>
        <taxon>Eukaryota</taxon>
        <taxon>Fungi</taxon>
        <taxon>Dikarya</taxon>
        <taxon>Basidiomycota</taxon>
        <taxon>Agaricomycotina</taxon>
        <taxon>Agaricomycetes</taxon>
        <taxon>Agaricomycetidae</taxon>
        <taxon>Agaricales</taxon>
        <taxon>Tricholomatineae</taxon>
        <taxon>Lyophyllaceae</taxon>
        <taxon>Tricholomella</taxon>
    </lineage>
</organism>
<reference evidence="3 4" key="1">
    <citation type="journal article" date="2020" name="ISME J.">
        <title>Uncovering the hidden diversity of litter-decomposition mechanisms in mushroom-forming fungi.</title>
        <authorList>
            <person name="Floudas D."/>
            <person name="Bentzer J."/>
            <person name="Ahren D."/>
            <person name="Johansson T."/>
            <person name="Persson P."/>
            <person name="Tunlid A."/>
        </authorList>
    </citation>
    <scope>NUCLEOTIDE SEQUENCE [LARGE SCALE GENOMIC DNA]</scope>
    <source>
        <strain evidence="3 4">CBS 661.87</strain>
    </source>
</reference>
<dbReference type="PANTHER" id="PTHR38248">
    <property type="entry name" value="FUNK1 6"/>
    <property type="match status" value="1"/>
</dbReference>
<dbReference type="InterPro" id="IPR008266">
    <property type="entry name" value="Tyr_kinase_AS"/>
</dbReference>
<dbReference type="GO" id="GO:0005524">
    <property type="term" value="F:ATP binding"/>
    <property type="evidence" value="ECO:0007669"/>
    <property type="project" value="InterPro"/>
</dbReference>
<dbReference type="InterPro" id="IPR000719">
    <property type="entry name" value="Prot_kinase_dom"/>
</dbReference>
<feature type="domain" description="Protein kinase" evidence="2">
    <location>
        <begin position="1"/>
        <end position="285"/>
    </location>
</feature>
<comment type="caution">
    <text evidence="3">The sequence shown here is derived from an EMBL/GenBank/DDBJ whole genome shotgun (WGS) entry which is preliminary data.</text>
</comment>
<dbReference type="PROSITE" id="PS50011">
    <property type="entry name" value="PROTEIN_KINASE_DOM"/>
    <property type="match status" value="1"/>
</dbReference>
<dbReference type="AlphaFoldDB" id="A0A8H5H4R0"/>
<feature type="region of interest" description="Disordered" evidence="1">
    <location>
        <begin position="334"/>
        <end position="381"/>
    </location>
</feature>
<dbReference type="GO" id="GO:0004672">
    <property type="term" value="F:protein kinase activity"/>
    <property type="evidence" value="ECO:0007669"/>
    <property type="project" value="InterPro"/>
</dbReference>
<gene>
    <name evidence="3" type="ORF">D9615_007847</name>
</gene>
<dbReference type="EMBL" id="JAACJP010000027">
    <property type="protein sequence ID" value="KAF5376682.1"/>
    <property type="molecule type" value="Genomic_DNA"/>
</dbReference>
<protein>
    <recommendedName>
        <fullName evidence="2">Protein kinase domain-containing protein</fullName>
    </recommendedName>
</protein>